<keyword evidence="3" id="KW-1185">Reference proteome</keyword>
<feature type="transmembrane region" description="Helical" evidence="1">
    <location>
        <begin position="412"/>
        <end position="433"/>
    </location>
</feature>
<feature type="transmembrane region" description="Helical" evidence="1">
    <location>
        <begin position="1017"/>
        <end position="1038"/>
    </location>
</feature>
<evidence type="ECO:0000256" key="1">
    <source>
        <dbReference type="SAM" id="Phobius"/>
    </source>
</evidence>
<dbReference type="Gene3D" id="3.30.70.1430">
    <property type="entry name" value="Multidrug efflux transporter AcrB pore domain"/>
    <property type="match status" value="2"/>
</dbReference>
<gene>
    <name evidence="2" type="ORF">E2A64_06640</name>
</gene>
<dbReference type="Pfam" id="PF00873">
    <property type="entry name" value="ACR_tran"/>
    <property type="match status" value="1"/>
</dbReference>
<feature type="transmembrane region" description="Helical" evidence="1">
    <location>
        <begin position="27"/>
        <end position="46"/>
    </location>
</feature>
<name>A0A4R5PQ62_9HYPH</name>
<dbReference type="Gene3D" id="3.30.70.1320">
    <property type="entry name" value="Multidrug efflux transporter AcrB pore domain like"/>
    <property type="match status" value="1"/>
</dbReference>
<dbReference type="Gene3D" id="3.30.2090.10">
    <property type="entry name" value="Multidrug efflux transporter AcrB TolC docking domain, DN and DC subdomains"/>
    <property type="match status" value="2"/>
</dbReference>
<evidence type="ECO:0000313" key="2">
    <source>
        <dbReference type="EMBL" id="TDH38767.1"/>
    </source>
</evidence>
<feature type="transmembrane region" description="Helical" evidence="1">
    <location>
        <begin position="386"/>
        <end position="406"/>
    </location>
</feature>
<feature type="transmembrane region" description="Helical" evidence="1">
    <location>
        <begin position="454"/>
        <end position="478"/>
    </location>
</feature>
<dbReference type="SUPFAM" id="SSF82866">
    <property type="entry name" value="Multidrug efflux transporter AcrB transmembrane domain"/>
    <property type="match status" value="2"/>
</dbReference>
<keyword evidence="1" id="KW-0472">Membrane</keyword>
<evidence type="ECO:0000313" key="3">
    <source>
        <dbReference type="Proteomes" id="UP000295131"/>
    </source>
</evidence>
<dbReference type="PRINTS" id="PR00702">
    <property type="entry name" value="ACRIFLAVINRP"/>
</dbReference>
<dbReference type="SUPFAM" id="SSF82714">
    <property type="entry name" value="Multidrug efflux transporter AcrB TolC docking domain, DN and DC subdomains"/>
    <property type="match status" value="1"/>
</dbReference>
<feature type="transmembrane region" description="Helical" evidence="1">
    <location>
        <begin position="921"/>
        <end position="940"/>
    </location>
</feature>
<feature type="transmembrane region" description="Helical" evidence="1">
    <location>
        <begin position="555"/>
        <end position="574"/>
    </location>
</feature>
<protein>
    <submittedName>
        <fullName evidence="2">Efflux RND transporter permease subunit</fullName>
    </submittedName>
</protein>
<sequence>MTTPDASKSPGLGIAGALTRAFIKSPLTPLFLIAAFAFGLVALMTLPREEEPQISVPMVDIQVRADGLNAADAEKLITEPLETIVKGINDVEHVYSQTHDNKVLVTARFIVGTEADSAVLRVHDKVRANLDRIPVGIPEPLIVGRGIDDVAIVTLTLTPKNASDTEVTAADISRVARELRTELAKIDDVGLTYLVGETDEIIRISPDPKRLALYGVTLQQLAQKVTGANRAFPAGQVRDDGAQIELMAGETLFAPAEIGNLLITSRDGRPVYVRDVASIELAPDSSEHIVSTIRRENGATIRVPAVTIALAKRAGSNAVSVAHNVLERVEALDGRLIPDSMSVEITRDYGETANEKANELLYHLGLATVSIIALVWIAIGWREALVVAVVIPVTILLTLFASRVMGYTLNRVSLFALIFSIGILVDDAIVVIENIARHWGMKDGRDRQSAAIQAVAEVGNPTIVATLTVVAALLPMLFVSGMMGPYMSPIPANASAAMVFSFFVAVMVTPWLMLKVAGKAELHHGAGNDGAHAGGALGRAYRAVATPILASKTRAWLFLLLVGALTLGSLTLFYTKDVTVKLLPFDNKSELQVTVDMPEGTAVEATDAVLQAVAQKALTLDEVLSAQTHAGTAAPFNFNGLVRHSFFRTDSFVGDVALNLAPKNARERTSHEIALDIRARLADIPVPDGTVFKVVEPPPGPPVMATLLAEIYGPDPESRRAVAEKVEAAFLSVPFIVDTDNSWGQPARRLRATISTNDAEFYKVEEGDVFDTMAILNQGRTVGYSHRGGGRQPIAIRLERSRGERVVDEDFLTTPIPANVLPGGRGVVELGDVVHVSEERASFPIFRHNGRPAELVMAELAGDYEAPLYGMLAVQEALDAQDWTGLDKPEIRLHGQPADENAPVLLWDGEWEVTWVTFRDMGAAFGVALLGIYILVVAQFGSFKVPLVILTPIPLTFIGILGGHWLFGAPFSATSMIGFIALAGIIVRNSILLVDFIRHADHEGRSLTDILVEAGAIRFKPILLTALAAMIGAGVILTDPIFQGLAISLLFGLASSTLLTVLVIPAIYRVLRT</sequence>
<feature type="transmembrane region" description="Helical" evidence="1">
    <location>
        <begin position="947"/>
        <end position="967"/>
    </location>
</feature>
<dbReference type="PANTHER" id="PTHR32063">
    <property type="match status" value="1"/>
</dbReference>
<feature type="transmembrane region" description="Helical" evidence="1">
    <location>
        <begin position="1044"/>
        <end position="1068"/>
    </location>
</feature>
<dbReference type="PANTHER" id="PTHR32063:SF16">
    <property type="entry name" value="CATION EFFLUX SYSTEM (ACRB_ACRD_ACRF FAMILY)"/>
    <property type="match status" value="1"/>
</dbReference>
<feature type="transmembrane region" description="Helical" evidence="1">
    <location>
        <begin position="360"/>
        <end position="379"/>
    </location>
</feature>
<dbReference type="InterPro" id="IPR027463">
    <property type="entry name" value="AcrB_DN_DC_subdom"/>
</dbReference>
<dbReference type="RefSeq" id="WP_133283601.1">
    <property type="nucleotide sequence ID" value="NZ_SMSI01000001.1"/>
</dbReference>
<feature type="transmembrane region" description="Helical" evidence="1">
    <location>
        <begin position="973"/>
        <end position="997"/>
    </location>
</feature>
<dbReference type="SUPFAM" id="SSF82693">
    <property type="entry name" value="Multidrug efflux transporter AcrB pore domain, PN1, PN2, PC1 and PC2 subdomains"/>
    <property type="match status" value="3"/>
</dbReference>
<dbReference type="Gene3D" id="1.20.1640.10">
    <property type="entry name" value="Multidrug efflux transporter AcrB transmembrane domain"/>
    <property type="match status" value="2"/>
</dbReference>
<dbReference type="Proteomes" id="UP000295131">
    <property type="component" value="Unassembled WGS sequence"/>
</dbReference>
<keyword evidence="1" id="KW-1133">Transmembrane helix</keyword>
<proteinExistence type="predicted"/>
<dbReference type="AlphaFoldDB" id="A0A4R5PQ62"/>
<dbReference type="InterPro" id="IPR001036">
    <property type="entry name" value="Acrflvin-R"/>
</dbReference>
<dbReference type="OrthoDB" id="9806532at2"/>
<keyword evidence="1" id="KW-0812">Transmembrane</keyword>
<dbReference type="GO" id="GO:0042910">
    <property type="term" value="F:xenobiotic transmembrane transporter activity"/>
    <property type="evidence" value="ECO:0007669"/>
    <property type="project" value="TreeGrafter"/>
</dbReference>
<accession>A0A4R5PQ62</accession>
<comment type="caution">
    <text evidence="2">The sequence shown here is derived from an EMBL/GenBank/DDBJ whole genome shotgun (WGS) entry which is preliminary data.</text>
</comment>
<dbReference type="Gene3D" id="3.30.70.1440">
    <property type="entry name" value="Multidrug efflux transporter AcrB pore domain"/>
    <property type="match status" value="1"/>
</dbReference>
<organism evidence="2 3">
    <name type="scientific">Pseudohoeflea suaedae</name>
    <dbReference type="NCBI Taxonomy" id="877384"/>
    <lineage>
        <taxon>Bacteria</taxon>
        <taxon>Pseudomonadati</taxon>
        <taxon>Pseudomonadota</taxon>
        <taxon>Alphaproteobacteria</taxon>
        <taxon>Hyphomicrobiales</taxon>
        <taxon>Rhizobiaceae</taxon>
        <taxon>Pseudohoeflea</taxon>
    </lineage>
</organism>
<feature type="transmembrane region" description="Helical" evidence="1">
    <location>
        <begin position="490"/>
        <end position="514"/>
    </location>
</feature>
<dbReference type="GO" id="GO:0005886">
    <property type="term" value="C:plasma membrane"/>
    <property type="evidence" value="ECO:0007669"/>
    <property type="project" value="TreeGrafter"/>
</dbReference>
<reference evidence="2 3" key="1">
    <citation type="journal article" date="2013" name="Int. J. Syst. Evol. Microbiol.">
        <title>Hoeflea suaedae sp. nov., an endophytic bacterium isolated from the root of the halophyte Suaeda maritima.</title>
        <authorList>
            <person name="Chung E.J."/>
            <person name="Park J.A."/>
            <person name="Pramanik P."/>
            <person name="Bibi F."/>
            <person name="Jeon C.O."/>
            <person name="Chung Y.R."/>
        </authorList>
    </citation>
    <scope>NUCLEOTIDE SEQUENCE [LARGE SCALE GENOMIC DNA]</scope>
    <source>
        <strain evidence="2 3">YC6898</strain>
    </source>
</reference>
<dbReference type="EMBL" id="SMSI01000001">
    <property type="protein sequence ID" value="TDH38767.1"/>
    <property type="molecule type" value="Genomic_DNA"/>
</dbReference>